<dbReference type="Pfam" id="PF00561">
    <property type="entry name" value="Abhydrolase_1"/>
    <property type="match status" value="1"/>
</dbReference>
<protein>
    <submittedName>
        <fullName evidence="6">Alpha/beta fold hydrolase</fullName>
    </submittedName>
</protein>
<keyword evidence="3" id="KW-0443">Lipid metabolism</keyword>
<feature type="signal peptide" evidence="4">
    <location>
        <begin position="1"/>
        <end position="22"/>
    </location>
</feature>
<proteinExistence type="predicted"/>
<dbReference type="PANTHER" id="PTHR10272:SF0">
    <property type="entry name" value="PLATELET-ACTIVATING FACTOR ACETYLHYDROLASE"/>
    <property type="match status" value="1"/>
</dbReference>
<dbReference type="InterPro" id="IPR000073">
    <property type="entry name" value="AB_hydrolase_1"/>
</dbReference>
<dbReference type="GO" id="GO:0003847">
    <property type="term" value="F:1-alkyl-2-acetylglycerophosphocholine esterase activity"/>
    <property type="evidence" value="ECO:0007669"/>
    <property type="project" value="TreeGrafter"/>
</dbReference>
<evidence type="ECO:0000313" key="7">
    <source>
        <dbReference type="Proteomes" id="UP000782519"/>
    </source>
</evidence>
<evidence type="ECO:0000256" key="2">
    <source>
        <dbReference type="ARBA" id="ARBA00022963"/>
    </source>
</evidence>
<dbReference type="PIRSF" id="PIRSF031982">
    <property type="entry name" value="UCP031982_abhydr"/>
    <property type="match status" value="1"/>
</dbReference>
<accession>A0A933RXC5</accession>
<sequence length="324" mass="34548">MSRTFWLCILVLSCLTAPARSAGVQLLDSDPRLEGAIWYPCVAEPRAVELGRLSVQIVSTIDGVKDCPLTATKLPLVVLSHGRGGWFAAHIDVAEALADAGFVVAAINHPGDNGNDSSKRDTLSLWQSRPDDIVRLIDYVLNDWKDRAAIDRTKIGLFGFSLGGATGFLVAGVKPDFDRLARVCNQQAGICAQLANGEAPPAPSHDSRIRAAVIVDPPSTVFTADNLAAIGIPLQFWRSEQGGGGVDPAGTSRVAAALPGKPEIHAVPAGHYAFLAPCTPQFAVALPRFCSDPAGFDRLAFHREFDATIVRFFKAHLVDGNPPR</sequence>
<feature type="chain" id="PRO_5037105119" evidence="4">
    <location>
        <begin position="23"/>
        <end position="324"/>
    </location>
</feature>
<dbReference type="InterPro" id="IPR016986">
    <property type="entry name" value="UCP031982_abhydr"/>
</dbReference>
<dbReference type="GO" id="GO:0016042">
    <property type="term" value="P:lipid catabolic process"/>
    <property type="evidence" value="ECO:0007669"/>
    <property type="project" value="UniProtKB-KW"/>
</dbReference>
<dbReference type="SUPFAM" id="SSF53474">
    <property type="entry name" value="alpha/beta-Hydrolases"/>
    <property type="match status" value="1"/>
</dbReference>
<dbReference type="Proteomes" id="UP000782519">
    <property type="component" value="Unassembled WGS sequence"/>
</dbReference>
<name>A0A933RXC5_RHOPL</name>
<evidence type="ECO:0000256" key="4">
    <source>
        <dbReference type="SAM" id="SignalP"/>
    </source>
</evidence>
<dbReference type="Gene3D" id="3.40.50.1820">
    <property type="entry name" value="alpha/beta hydrolase"/>
    <property type="match status" value="1"/>
</dbReference>
<evidence type="ECO:0000313" key="6">
    <source>
        <dbReference type="EMBL" id="MBI5130153.1"/>
    </source>
</evidence>
<comment type="caution">
    <text evidence="6">The sequence shown here is derived from an EMBL/GenBank/DDBJ whole genome shotgun (WGS) entry which is preliminary data.</text>
</comment>
<feature type="domain" description="AB hydrolase-1" evidence="5">
    <location>
        <begin position="75"/>
        <end position="176"/>
    </location>
</feature>
<evidence type="ECO:0000256" key="3">
    <source>
        <dbReference type="ARBA" id="ARBA00023098"/>
    </source>
</evidence>
<dbReference type="AlphaFoldDB" id="A0A933RXC5"/>
<dbReference type="InterPro" id="IPR029058">
    <property type="entry name" value="AB_hydrolase_fold"/>
</dbReference>
<keyword evidence="1 6" id="KW-0378">Hydrolase</keyword>
<dbReference type="PANTHER" id="PTHR10272">
    <property type="entry name" value="PLATELET-ACTIVATING FACTOR ACETYLHYDROLASE"/>
    <property type="match status" value="1"/>
</dbReference>
<keyword evidence="4" id="KW-0732">Signal</keyword>
<reference evidence="6" key="1">
    <citation type="submission" date="2020-07" db="EMBL/GenBank/DDBJ databases">
        <title>Huge and variable diversity of episymbiotic CPR bacteria and DPANN archaea in groundwater ecosystems.</title>
        <authorList>
            <person name="He C.Y."/>
            <person name="Keren R."/>
            <person name="Whittaker M."/>
            <person name="Farag I.F."/>
            <person name="Doudna J."/>
            <person name="Cate J.H.D."/>
            <person name="Banfield J.F."/>
        </authorList>
    </citation>
    <scope>NUCLEOTIDE SEQUENCE</scope>
    <source>
        <strain evidence="6">NC_groundwater_1818_Pr3_B-0.1um_66_35</strain>
    </source>
</reference>
<keyword evidence="2" id="KW-0442">Lipid degradation</keyword>
<organism evidence="6 7">
    <name type="scientific">Rhodopseudomonas palustris</name>
    <dbReference type="NCBI Taxonomy" id="1076"/>
    <lineage>
        <taxon>Bacteria</taxon>
        <taxon>Pseudomonadati</taxon>
        <taxon>Pseudomonadota</taxon>
        <taxon>Alphaproteobacteria</taxon>
        <taxon>Hyphomicrobiales</taxon>
        <taxon>Nitrobacteraceae</taxon>
        <taxon>Rhodopseudomonas</taxon>
    </lineage>
</organism>
<evidence type="ECO:0000256" key="1">
    <source>
        <dbReference type="ARBA" id="ARBA00022801"/>
    </source>
</evidence>
<gene>
    <name evidence="6" type="ORF">HZA66_11985</name>
</gene>
<evidence type="ECO:0000259" key="5">
    <source>
        <dbReference type="Pfam" id="PF00561"/>
    </source>
</evidence>
<dbReference type="EMBL" id="JACRJB010000031">
    <property type="protein sequence ID" value="MBI5130153.1"/>
    <property type="molecule type" value="Genomic_DNA"/>
</dbReference>